<name>A0AAU7FCY2_9NEIS</name>
<dbReference type="Pfam" id="PF02567">
    <property type="entry name" value="PhzC-PhzF"/>
    <property type="match status" value="1"/>
</dbReference>
<dbReference type="NCBIfam" id="TIGR00654">
    <property type="entry name" value="PhzF_family"/>
    <property type="match status" value="1"/>
</dbReference>
<dbReference type="PIRSF" id="PIRSF016184">
    <property type="entry name" value="PhzC_PhzF"/>
    <property type="match status" value="1"/>
</dbReference>
<protein>
    <submittedName>
        <fullName evidence="3">PhzF family phenazine biosynthesis protein</fullName>
    </submittedName>
</protein>
<comment type="similarity">
    <text evidence="1">Belongs to the PhzF family.</text>
</comment>
<dbReference type="AlphaFoldDB" id="A0AAU7FCY2"/>
<reference evidence="3" key="1">
    <citation type="submission" date="2024-05" db="EMBL/GenBank/DDBJ databases">
        <authorList>
            <person name="Yang L."/>
            <person name="Pan L."/>
        </authorList>
    </citation>
    <scope>NUCLEOTIDE SEQUENCE</scope>
    <source>
        <strain evidence="3">FCG-7</strain>
    </source>
</reference>
<evidence type="ECO:0000313" key="3">
    <source>
        <dbReference type="EMBL" id="XBM01513.1"/>
    </source>
</evidence>
<dbReference type="EMBL" id="CP157355">
    <property type="protein sequence ID" value="XBM01513.1"/>
    <property type="molecule type" value="Genomic_DNA"/>
</dbReference>
<gene>
    <name evidence="3" type="ORF">ABHF33_04300</name>
</gene>
<dbReference type="PANTHER" id="PTHR13774">
    <property type="entry name" value="PHENAZINE BIOSYNTHESIS PROTEIN"/>
    <property type="match status" value="1"/>
</dbReference>
<feature type="active site" evidence="2">
    <location>
        <position position="46"/>
    </location>
</feature>
<dbReference type="Gene3D" id="3.10.310.10">
    <property type="entry name" value="Diaminopimelate Epimerase, Chain A, domain 1"/>
    <property type="match status" value="2"/>
</dbReference>
<dbReference type="SUPFAM" id="SSF54506">
    <property type="entry name" value="Diaminopimelate epimerase-like"/>
    <property type="match status" value="1"/>
</dbReference>
<dbReference type="RefSeq" id="WP_348945798.1">
    <property type="nucleotide sequence ID" value="NZ_CP157355.1"/>
</dbReference>
<organism evidence="3">
    <name type="scientific">Chitinibacter mangrovi</name>
    <dbReference type="NCBI Taxonomy" id="3153927"/>
    <lineage>
        <taxon>Bacteria</taxon>
        <taxon>Pseudomonadati</taxon>
        <taxon>Pseudomonadota</taxon>
        <taxon>Betaproteobacteria</taxon>
        <taxon>Neisseriales</taxon>
        <taxon>Chitinibacteraceae</taxon>
        <taxon>Chitinibacter</taxon>
    </lineage>
</organism>
<dbReference type="GO" id="GO:0016853">
    <property type="term" value="F:isomerase activity"/>
    <property type="evidence" value="ECO:0007669"/>
    <property type="project" value="TreeGrafter"/>
</dbReference>
<accession>A0AAU7FCY2</accession>
<dbReference type="PANTHER" id="PTHR13774:SF32">
    <property type="entry name" value="ANTISENSE-ENHANCING SEQUENCE 1"/>
    <property type="match status" value="1"/>
</dbReference>
<evidence type="ECO:0000256" key="2">
    <source>
        <dbReference type="PIRSR" id="PIRSR016184-1"/>
    </source>
</evidence>
<dbReference type="KEGG" id="cmav:ABHF33_04300"/>
<sequence>MLPYQLLNVFVTDDIWSGNPLAVFKPEHDLSDETMQQLAQQMNLSEITFVRPSTTQTAADAEVRIFTPSYEMPFAGHPTLGTAFAVAQGQDTVKLAMKAGVIPVQVTPDLLTLTANTPTYRDAPTHAELAEALSINAIQISATPRFVNTGTEQLIIPLDSAESVAQCSLNLALFERVAANNEGRSGALVWAWQDDTVIARYFWSQHGQAAEDFGTGSACANLGGWLLAENAVLPLQLQMEQGHGIGRIARLSLSIKADRQIQVGGKVRQIGRGEFDLGGYVGRR</sequence>
<proteinExistence type="inferred from homology"/>
<dbReference type="InterPro" id="IPR003719">
    <property type="entry name" value="Phenazine_PhzF-like"/>
</dbReference>
<evidence type="ECO:0000256" key="1">
    <source>
        <dbReference type="ARBA" id="ARBA00008270"/>
    </source>
</evidence>
<dbReference type="GO" id="GO:0005737">
    <property type="term" value="C:cytoplasm"/>
    <property type="evidence" value="ECO:0007669"/>
    <property type="project" value="TreeGrafter"/>
</dbReference>